<sequence>MSSCSCDAGVRREGTGSQESSSSSAGELITENNPRVASKQGVKPCPHSGLRFFALSSSNLSFAKNRCCSRIFVEVRPHEPNFSKYWIIKSQRMD</sequence>
<name>A0A4Y2JU22_ARAVE</name>
<feature type="compositionally biased region" description="Low complexity" evidence="1">
    <location>
        <begin position="15"/>
        <end position="27"/>
    </location>
</feature>
<proteinExistence type="predicted"/>
<protein>
    <submittedName>
        <fullName evidence="2">Uncharacterized protein</fullName>
    </submittedName>
</protein>
<accession>A0A4Y2JU22</accession>
<evidence type="ECO:0000313" key="3">
    <source>
        <dbReference type="Proteomes" id="UP000499080"/>
    </source>
</evidence>
<keyword evidence="3" id="KW-1185">Reference proteome</keyword>
<gene>
    <name evidence="2" type="ORF">AVEN_200096_1</name>
</gene>
<evidence type="ECO:0000313" key="2">
    <source>
        <dbReference type="EMBL" id="GBM92862.1"/>
    </source>
</evidence>
<reference evidence="2 3" key="1">
    <citation type="journal article" date="2019" name="Sci. Rep.">
        <title>Orb-weaving spider Araneus ventricosus genome elucidates the spidroin gene catalogue.</title>
        <authorList>
            <person name="Kono N."/>
            <person name="Nakamura H."/>
            <person name="Ohtoshi R."/>
            <person name="Moran D.A.P."/>
            <person name="Shinohara A."/>
            <person name="Yoshida Y."/>
            <person name="Fujiwara M."/>
            <person name="Mori M."/>
            <person name="Tomita M."/>
            <person name="Arakawa K."/>
        </authorList>
    </citation>
    <scope>NUCLEOTIDE SEQUENCE [LARGE SCALE GENOMIC DNA]</scope>
</reference>
<feature type="region of interest" description="Disordered" evidence="1">
    <location>
        <begin position="1"/>
        <end position="41"/>
    </location>
</feature>
<organism evidence="2 3">
    <name type="scientific">Araneus ventricosus</name>
    <name type="common">Orbweaver spider</name>
    <name type="synonym">Epeira ventricosa</name>
    <dbReference type="NCBI Taxonomy" id="182803"/>
    <lineage>
        <taxon>Eukaryota</taxon>
        <taxon>Metazoa</taxon>
        <taxon>Ecdysozoa</taxon>
        <taxon>Arthropoda</taxon>
        <taxon>Chelicerata</taxon>
        <taxon>Arachnida</taxon>
        <taxon>Araneae</taxon>
        <taxon>Araneomorphae</taxon>
        <taxon>Entelegynae</taxon>
        <taxon>Araneoidea</taxon>
        <taxon>Araneidae</taxon>
        <taxon>Araneus</taxon>
    </lineage>
</organism>
<dbReference type="EMBL" id="BGPR01003826">
    <property type="protein sequence ID" value="GBM92862.1"/>
    <property type="molecule type" value="Genomic_DNA"/>
</dbReference>
<comment type="caution">
    <text evidence="2">The sequence shown here is derived from an EMBL/GenBank/DDBJ whole genome shotgun (WGS) entry which is preliminary data.</text>
</comment>
<dbReference type="AlphaFoldDB" id="A0A4Y2JU22"/>
<dbReference type="Proteomes" id="UP000499080">
    <property type="component" value="Unassembled WGS sequence"/>
</dbReference>
<evidence type="ECO:0000256" key="1">
    <source>
        <dbReference type="SAM" id="MobiDB-lite"/>
    </source>
</evidence>